<sequence length="681" mass="75515">MKKLRNMHSRWIGSASVILIVACALVWFTTSNTQSPVDSSAFLPQGAADLGWPTIRGPHLNGHSDEIHLADAWPNHGPPVLWRRHLGQGYSSFVAFDGRVFTQYQTLAGQFVLCLDATTGSTLWQHRYDDPYELDGMYPGPRSTPTIDEKHIYFTSPDLTVGCLNWEGEELWTVDLSQRFESLGTGFGYACSPIIAGEKILLPVGGRNSAMIALDKRTGELIWKSGDDPASYSSALPTTVLDKQMAIGLLQNSFCGFDLHSGSQLFRVALSRGYDEHSAWPILRNDLVWISSPFQGGSQLYRITPDQSPAIELIGEYKSMSNDVASSVLVGEYVYGFDLKESQSNARHPSRGSFRCVNFYTGEIAWSNGNTKPRRNVEFETMKQSQTIGHASVIVADKKLILLNDTGDLILAKASPEQYTELARARVLAGKTAWATPALHRGLLFVRNHSAAVCVYLGDDDRGDAAILQRSVRLRSKPASDSERNWIGIRSEDTLRMPTVRTMAYSWIATTVSMACAAILTAIAVLIGPRTLRLHWHSVFLTLSMTSCMAAGPLLSHAFNEFIFTWPGCLYLVFQHAILVAQFRRSDQHASRWHGRATAFGFIAMCYVYFVICREHNLVSAWVFLCAFPVAIPSALATRWFHNRDGFGNLVAGSTAFVVSLSVYYAGAAAILWWRYGLPLN</sequence>
<keyword evidence="1" id="KW-1133">Transmembrane helix</keyword>
<dbReference type="EMBL" id="CP036432">
    <property type="protein sequence ID" value="QDV85117.1"/>
    <property type="molecule type" value="Genomic_DNA"/>
</dbReference>
<feature type="transmembrane region" description="Helical" evidence="1">
    <location>
        <begin position="593"/>
        <end position="612"/>
    </location>
</feature>
<protein>
    <submittedName>
        <fullName evidence="3">Outer membrane protein assembly factor BamB</fullName>
    </submittedName>
</protein>
<evidence type="ECO:0000313" key="3">
    <source>
        <dbReference type="EMBL" id="QDV85117.1"/>
    </source>
</evidence>
<proteinExistence type="predicted"/>
<dbReference type="PROSITE" id="PS51257">
    <property type="entry name" value="PROKAR_LIPOPROTEIN"/>
    <property type="match status" value="1"/>
</dbReference>
<dbReference type="InterPro" id="IPR015943">
    <property type="entry name" value="WD40/YVTN_repeat-like_dom_sf"/>
</dbReference>
<feature type="transmembrane region" description="Helical" evidence="1">
    <location>
        <begin position="539"/>
        <end position="556"/>
    </location>
</feature>
<keyword evidence="1" id="KW-0812">Transmembrane</keyword>
<keyword evidence="4" id="KW-1185">Reference proteome</keyword>
<dbReference type="PANTHER" id="PTHR34512">
    <property type="entry name" value="CELL SURFACE PROTEIN"/>
    <property type="match status" value="1"/>
</dbReference>
<feature type="transmembrane region" description="Helical" evidence="1">
    <location>
        <begin position="650"/>
        <end position="674"/>
    </location>
</feature>
<dbReference type="PANTHER" id="PTHR34512:SF30">
    <property type="entry name" value="OUTER MEMBRANE PROTEIN ASSEMBLY FACTOR BAMB"/>
    <property type="match status" value="1"/>
</dbReference>
<dbReference type="SUPFAM" id="SSF50998">
    <property type="entry name" value="Quinoprotein alcohol dehydrogenase-like"/>
    <property type="match status" value="1"/>
</dbReference>
<keyword evidence="1" id="KW-0472">Membrane</keyword>
<dbReference type="Gene3D" id="2.130.10.10">
    <property type="entry name" value="YVTN repeat-like/Quinoprotein amine dehydrogenase"/>
    <property type="match status" value="1"/>
</dbReference>
<dbReference type="Pfam" id="PF13360">
    <property type="entry name" value="PQQ_2"/>
    <property type="match status" value="1"/>
</dbReference>
<dbReference type="Proteomes" id="UP000318081">
    <property type="component" value="Chromosome"/>
</dbReference>
<name>A0ABX5XSY3_9BACT</name>
<feature type="transmembrane region" description="Helical" evidence="1">
    <location>
        <begin position="504"/>
        <end position="527"/>
    </location>
</feature>
<evidence type="ECO:0000256" key="1">
    <source>
        <dbReference type="SAM" id="Phobius"/>
    </source>
</evidence>
<evidence type="ECO:0000259" key="2">
    <source>
        <dbReference type="Pfam" id="PF13360"/>
    </source>
</evidence>
<reference evidence="3 4" key="1">
    <citation type="submission" date="2019-02" db="EMBL/GenBank/DDBJ databases">
        <title>Deep-cultivation of Planctomycetes and their phenomic and genomic characterization uncovers novel biology.</title>
        <authorList>
            <person name="Wiegand S."/>
            <person name="Jogler M."/>
            <person name="Boedeker C."/>
            <person name="Pinto D."/>
            <person name="Vollmers J."/>
            <person name="Rivas-Marin E."/>
            <person name="Kohn T."/>
            <person name="Peeters S.H."/>
            <person name="Heuer A."/>
            <person name="Rast P."/>
            <person name="Oberbeckmann S."/>
            <person name="Bunk B."/>
            <person name="Jeske O."/>
            <person name="Meyerdierks A."/>
            <person name="Storesund J.E."/>
            <person name="Kallscheuer N."/>
            <person name="Luecker S."/>
            <person name="Lage O.M."/>
            <person name="Pohl T."/>
            <person name="Merkel B.J."/>
            <person name="Hornburger P."/>
            <person name="Mueller R.-W."/>
            <person name="Bruemmer F."/>
            <person name="Labrenz M."/>
            <person name="Spormann A.M."/>
            <person name="Op den Camp H."/>
            <person name="Overmann J."/>
            <person name="Amann R."/>
            <person name="Jetten M.S.M."/>
            <person name="Mascher T."/>
            <person name="Medema M.H."/>
            <person name="Devos D.P."/>
            <person name="Kaster A.-K."/>
            <person name="Ovreas L."/>
            <person name="Rohde M."/>
            <person name="Galperin M.Y."/>
            <person name="Jogler C."/>
        </authorList>
    </citation>
    <scope>NUCLEOTIDE SEQUENCE [LARGE SCALE GENOMIC DNA]</scope>
    <source>
        <strain evidence="3 4">TBK1r</strain>
    </source>
</reference>
<accession>A0ABX5XSY3</accession>
<gene>
    <name evidence="3" type="primary">bamB_4</name>
    <name evidence="3" type="ORF">TBK1r_40710</name>
</gene>
<organism evidence="3 4">
    <name type="scientific">Stieleria magnilauensis</name>
    <dbReference type="NCBI Taxonomy" id="2527963"/>
    <lineage>
        <taxon>Bacteria</taxon>
        <taxon>Pseudomonadati</taxon>
        <taxon>Planctomycetota</taxon>
        <taxon>Planctomycetia</taxon>
        <taxon>Pirellulales</taxon>
        <taxon>Pirellulaceae</taxon>
        <taxon>Stieleria</taxon>
    </lineage>
</organism>
<dbReference type="InterPro" id="IPR011047">
    <property type="entry name" value="Quinoprotein_ADH-like_sf"/>
</dbReference>
<feature type="domain" description="Pyrrolo-quinoline quinone repeat" evidence="2">
    <location>
        <begin position="112"/>
        <end position="367"/>
    </location>
</feature>
<evidence type="ECO:0000313" key="4">
    <source>
        <dbReference type="Proteomes" id="UP000318081"/>
    </source>
</evidence>
<dbReference type="InterPro" id="IPR002372">
    <property type="entry name" value="PQQ_rpt_dom"/>
</dbReference>
<feature type="transmembrane region" description="Helical" evidence="1">
    <location>
        <begin position="618"/>
        <end position="638"/>
    </location>
</feature>